<dbReference type="RefSeq" id="WP_207332904.1">
    <property type="nucleotide sequence ID" value="NZ_JAFMYW010000016.1"/>
</dbReference>
<sequence length="158" mass="17859">MIHAFSLATTLFMRWAFGRVYSPLNRLGPVLAHPSLIWVVDDEPDDFYSLREASPAVIRAGIIDASVDDRWSDVLPRLILLDLNMQYQSGLDTLQGLRATIAFYRLPVTILTTSDAHLQRDMSSRVDAGSFLIQPIKQANAVLMLQDLALDRQLRIDY</sequence>
<keyword evidence="1" id="KW-0597">Phosphoprotein</keyword>
<dbReference type="Proteomes" id="UP000664628">
    <property type="component" value="Unassembled WGS sequence"/>
</dbReference>
<feature type="modified residue" description="4-aspartylphosphate" evidence="1">
    <location>
        <position position="82"/>
    </location>
</feature>
<dbReference type="SUPFAM" id="SSF52172">
    <property type="entry name" value="CheY-like"/>
    <property type="match status" value="1"/>
</dbReference>
<protein>
    <submittedName>
        <fullName evidence="3">Response regulator</fullName>
    </submittedName>
</protein>
<evidence type="ECO:0000256" key="1">
    <source>
        <dbReference type="PROSITE-ProRule" id="PRU00169"/>
    </source>
</evidence>
<organism evidence="3 4">
    <name type="scientific">Fibrella forsythiae</name>
    <dbReference type="NCBI Taxonomy" id="2817061"/>
    <lineage>
        <taxon>Bacteria</taxon>
        <taxon>Pseudomonadati</taxon>
        <taxon>Bacteroidota</taxon>
        <taxon>Cytophagia</taxon>
        <taxon>Cytophagales</taxon>
        <taxon>Spirosomataceae</taxon>
        <taxon>Fibrella</taxon>
    </lineage>
</organism>
<reference evidence="3 4" key="1">
    <citation type="submission" date="2021-03" db="EMBL/GenBank/DDBJ databases">
        <title>Fibrella sp. HMF5405 genome sequencing and assembly.</title>
        <authorList>
            <person name="Kang H."/>
            <person name="Kim H."/>
            <person name="Bae S."/>
            <person name="Joh K."/>
        </authorList>
    </citation>
    <scope>NUCLEOTIDE SEQUENCE [LARGE SCALE GENOMIC DNA]</scope>
    <source>
        <strain evidence="3 4">HMF5405</strain>
    </source>
</reference>
<dbReference type="InterPro" id="IPR001789">
    <property type="entry name" value="Sig_transdc_resp-reg_receiver"/>
</dbReference>
<dbReference type="InterPro" id="IPR011006">
    <property type="entry name" value="CheY-like_superfamily"/>
</dbReference>
<comment type="caution">
    <text evidence="3">The sequence shown here is derived from an EMBL/GenBank/DDBJ whole genome shotgun (WGS) entry which is preliminary data.</text>
</comment>
<dbReference type="Gene3D" id="3.40.50.2300">
    <property type="match status" value="1"/>
</dbReference>
<evidence type="ECO:0000259" key="2">
    <source>
        <dbReference type="PROSITE" id="PS50110"/>
    </source>
</evidence>
<proteinExistence type="predicted"/>
<name>A0ABS3JSF5_9BACT</name>
<gene>
    <name evidence="3" type="ORF">J2I46_30550</name>
</gene>
<dbReference type="EMBL" id="JAFMYW010000016">
    <property type="protein sequence ID" value="MBO0952953.1"/>
    <property type="molecule type" value="Genomic_DNA"/>
</dbReference>
<keyword evidence="4" id="KW-1185">Reference proteome</keyword>
<evidence type="ECO:0000313" key="4">
    <source>
        <dbReference type="Proteomes" id="UP000664628"/>
    </source>
</evidence>
<accession>A0ABS3JSF5</accession>
<feature type="domain" description="Response regulatory" evidence="2">
    <location>
        <begin position="36"/>
        <end position="149"/>
    </location>
</feature>
<evidence type="ECO:0000313" key="3">
    <source>
        <dbReference type="EMBL" id="MBO0952953.1"/>
    </source>
</evidence>
<dbReference type="PROSITE" id="PS50110">
    <property type="entry name" value="RESPONSE_REGULATORY"/>
    <property type="match status" value="1"/>
</dbReference>